<proteinExistence type="predicted"/>
<dbReference type="Proteomes" id="UP000810207">
    <property type="component" value="Unassembled WGS sequence"/>
</dbReference>
<sequence length="55" mass="6610">MPDIYPDFYLTLYEKTFYLLINVYYSVNENSRSQIIERESDIVLLSLILILMKSQ</sequence>
<dbReference type="EMBL" id="JAGIKV010000034">
    <property type="protein sequence ID" value="MBP2249237.1"/>
    <property type="molecule type" value="Genomic_DNA"/>
</dbReference>
<organism evidence="1 2">
    <name type="scientific">Paenibacillus xylanexedens</name>
    <dbReference type="NCBI Taxonomy" id="528191"/>
    <lineage>
        <taxon>Bacteria</taxon>
        <taxon>Bacillati</taxon>
        <taxon>Bacillota</taxon>
        <taxon>Bacilli</taxon>
        <taxon>Bacillales</taxon>
        <taxon>Paenibacillaceae</taxon>
        <taxon>Paenibacillus</taxon>
    </lineage>
</organism>
<accession>A0ABS4S279</accession>
<gene>
    <name evidence="1" type="ORF">J2Z28_005932</name>
</gene>
<evidence type="ECO:0000313" key="2">
    <source>
        <dbReference type="Proteomes" id="UP000810207"/>
    </source>
</evidence>
<comment type="caution">
    <text evidence="1">The sequence shown here is derived from an EMBL/GenBank/DDBJ whole genome shotgun (WGS) entry which is preliminary data.</text>
</comment>
<name>A0ABS4S279_PAEXY</name>
<reference evidence="1 2" key="1">
    <citation type="submission" date="2021-03" db="EMBL/GenBank/DDBJ databases">
        <title>Genomic Encyclopedia of Type Strains, Phase IV (KMG-IV): sequencing the most valuable type-strain genomes for metagenomic binning, comparative biology and taxonomic classification.</title>
        <authorList>
            <person name="Goeker M."/>
        </authorList>
    </citation>
    <scope>NUCLEOTIDE SEQUENCE [LARGE SCALE GENOMIC DNA]</scope>
    <source>
        <strain evidence="1 2">DSM 21292</strain>
    </source>
</reference>
<protein>
    <submittedName>
        <fullName evidence="1">Uncharacterized protein</fullName>
    </submittedName>
</protein>
<keyword evidence="2" id="KW-1185">Reference proteome</keyword>
<evidence type="ECO:0000313" key="1">
    <source>
        <dbReference type="EMBL" id="MBP2249237.1"/>
    </source>
</evidence>